<dbReference type="Gene3D" id="3.40.50.410">
    <property type="entry name" value="von Willebrand factor, type A domain"/>
    <property type="match status" value="1"/>
</dbReference>
<gene>
    <name evidence="4" type="ORF">J8C06_04030</name>
</gene>
<evidence type="ECO:0000313" key="4">
    <source>
        <dbReference type="EMBL" id="QUW03613.1"/>
    </source>
</evidence>
<organism evidence="4 5">
    <name type="scientific">Chloracidobacterium validum</name>
    <dbReference type="NCBI Taxonomy" id="2821543"/>
    <lineage>
        <taxon>Bacteria</taxon>
        <taxon>Pseudomonadati</taxon>
        <taxon>Acidobacteriota</taxon>
        <taxon>Terriglobia</taxon>
        <taxon>Terriglobales</taxon>
        <taxon>Acidobacteriaceae</taxon>
        <taxon>Chloracidobacterium</taxon>
    </lineage>
</organism>
<dbReference type="PROSITE" id="PS51468">
    <property type="entry name" value="VIT"/>
    <property type="match status" value="1"/>
</dbReference>
<dbReference type="PROSITE" id="PS50234">
    <property type="entry name" value="VWFA"/>
    <property type="match status" value="1"/>
</dbReference>
<reference evidence="4 5" key="1">
    <citation type="submission" date="2021-03" db="EMBL/GenBank/DDBJ databases">
        <title>Genomic and phenotypic characterization of Chloracidobacterium isolates provides evidence for multiple species.</title>
        <authorList>
            <person name="Saini M.K."/>
            <person name="Costas A.M.G."/>
            <person name="Tank M."/>
            <person name="Bryant D.A."/>
        </authorList>
    </citation>
    <scope>NUCLEOTIDE SEQUENCE [LARGE SCALE GENOMIC DNA]</scope>
    <source>
        <strain evidence="4 5">BV2-C</strain>
    </source>
</reference>
<sequence>MNDAADQKTNRQLGTLAVEQSSKRVALPLERVCISARVVERIAEVEVRQTFANDFDQPLEAVYIFPLAGGAAITQFEVTFAGRTLTGALAERKEARQQYAEAVQQGYRAALLESERDDVFTIQVGNLPPRETAEVRLVYVESLPFWADGMTELRLPTVVAPRYIAGQPLDRDSVGTGVESDTDRVPDASRITPPRLAPGFDPNVGLKITVEFDGEDLADLSCVQHAISLTLTKGKARISLAQQTERLNRDFVLRWKSAGDDIQLRARAFPAKARKVFTMLTLTPPVLPGREVVARDVTLVLDRSGSMGAVKMLSAVRAVTLLLRSLTPQDRFAILAFDDRMEWFDQGQLRSADGPNLTRGEQWLRTIESRGGTEVTKALTAALDGIQRQCTEANRLPVIILLTDGQVGDESSALKLVQERLGHGRLFTVGIDTAVNDAFLNRLAKLGRGTATMVTPDESLDRALRQIAEEMGTPVLRNLAVVEAASGASISTLAPMSLPDLFPGRPVTVFLETSDVRELRVTGVLPNGKAWQKSLKPVKTDVPALAHLWARHRIADLDDQFRLERASHLKQTIIDLSISHSVLSRFTAFLVVDKKEIVNQGGKRLTYVQPVETPARWETETNFTLGAGFCPFPPFEVSSPRDSAAPPPAAPPPAAPLACAMLHFTAEVVASATEDSARNLTQGAPDATASLPDDLTTVLADFAKELTKFVQLADPSLPEKDIETLWAKLASTELDDLAEACIYAEVYLSGHFSDFKVHFPETQRLLNELDQLLWVDSDLRFGGKRQLSAAEACAQGFCAKTFKPLMEACLKEIAPYVKPAPPMRTSSSQEDGDFWSGSI</sequence>
<feature type="domain" description="VIT" evidence="3">
    <location>
        <begin position="13"/>
        <end position="141"/>
    </location>
</feature>
<dbReference type="PANTHER" id="PTHR45737">
    <property type="entry name" value="VON WILLEBRAND FACTOR A DOMAIN-CONTAINING PROTEIN 5A"/>
    <property type="match status" value="1"/>
</dbReference>
<dbReference type="SMART" id="SM00327">
    <property type="entry name" value="VWA"/>
    <property type="match status" value="1"/>
</dbReference>
<dbReference type="InterPro" id="IPR013694">
    <property type="entry name" value="VIT"/>
</dbReference>
<protein>
    <submittedName>
        <fullName evidence="4">VWA domain-containing protein</fullName>
    </submittedName>
</protein>
<evidence type="ECO:0000256" key="1">
    <source>
        <dbReference type="SAM" id="MobiDB-lite"/>
    </source>
</evidence>
<dbReference type="RefSeq" id="WP_211429503.1">
    <property type="nucleotide sequence ID" value="NZ_CP072648.1"/>
</dbReference>
<dbReference type="SUPFAM" id="SSF53300">
    <property type="entry name" value="vWA-like"/>
    <property type="match status" value="1"/>
</dbReference>
<feature type="domain" description="VWFA" evidence="2">
    <location>
        <begin position="296"/>
        <end position="471"/>
    </location>
</feature>
<proteinExistence type="predicted"/>
<name>A0ABX8BD89_9BACT</name>
<dbReference type="InterPro" id="IPR002035">
    <property type="entry name" value="VWF_A"/>
</dbReference>
<dbReference type="InterPro" id="IPR036465">
    <property type="entry name" value="vWFA_dom_sf"/>
</dbReference>
<dbReference type="Proteomes" id="UP000676506">
    <property type="component" value="Chromosome 1"/>
</dbReference>
<evidence type="ECO:0000259" key="2">
    <source>
        <dbReference type="PROSITE" id="PS50234"/>
    </source>
</evidence>
<dbReference type="EMBL" id="CP072648">
    <property type="protein sequence ID" value="QUW03613.1"/>
    <property type="molecule type" value="Genomic_DNA"/>
</dbReference>
<dbReference type="SMART" id="SM00609">
    <property type="entry name" value="VIT"/>
    <property type="match status" value="1"/>
</dbReference>
<dbReference type="Pfam" id="PF08487">
    <property type="entry name" value="VIT"/>
    <property type="match status" value="1"/>
</dbReference>
<feature type="region of interest" description="Disordered" evidence="1">
    <location>
        <begin position="170"/>
        <end position="196"/>
    </location>
</feature>
<accession>A0ABX8BD89</accession>
<evidence type="ECO:0000259" key="3">
    <source>
        <dbReference type="PROSITE" id="PS51468"/>
    </source>
</evidence>
<evidence type="ECO:0000313" key="5">
    <source>
        <dbReference type="Proteomes" id="UP000676506"/>
    </source>
</evidence>
<dbReference type="PANTHER" id="PTHR45737:SF6">
    <property type="entry name" value="VON WILLEBRAND FACTOR A DOMAIN-CONTAINING PROTEIN 5A"/>
    <property type="match status" value="1"/>
</dbReference>
<dbReference type="Pfam" id="PF13768">
    <property type="entry name" value="VWA_3"/>
    <property type="match status" value="1"/>
</dbReference>
<keyword evidence="5" id="KW-1185">Reference proteome</keyword>